<keyword evidence="2" id="KW-1185">Reference proteome</keyword>
<sequence>MYDNITFYIDYFEPSRNKIREWLQYYPKPKEGKKPLPKKYHYFKRKIYNGRPGKDKFFLTLSLRYDDTADIFRLRVSGSIRKWFIGDNNRQNLRPDDFKKSLKLLAQSLGVEEYEILLGRVTKLETGLTVLLKNNFRDIHSCFVWYRSFERREEHGTTLYFEGTNYKFVFYDKYIEMTSGKRRVNGRTVPIRIKDRVKNELYFLRFEVNVNKVSGVAFYKKNASTVGQLIENWNLILSQVIKYLKAIKFVDMLSAEKLVKEMTCSELKEYLKYKYTREIGMYEAIKLMKETYVGTNETYRMNKMIKTFMKYVEDEINRRECLLIGFENKADSLRHYNNKSNIN</sequence>
<dbReference type="EMBL" id="JBELQB010000004">
    <property type="protein sequence ID" value="MFL9837104.1"/>
    <property type="molecule type" value="Genomic_DNA"/>
</dbReference>
<name>A0ABW8YA60_9FLAO</name>
<comment type="caution">
    <text evidence="1">The sequence shown here is derived from an EMBL/GenBank/DDBJ whole genome shotgun (WGS) entry which is preliminary data.</text>
</comment>
<accession>A0ABW8YA60</accession>
<evidence type="ECO:0000313" key="1">
    <source>
        <dbReference type="EMBL" id="MFL9837104.1"/>
    </source>
</evidence>
<protein>
    <recommendedName>
        <fullName evidence="3">Replication initiation factor</fullName>
    </recommendedName>
</protein>
<evidence type="ECO:0000313" key="2">
    <source>
        <dbReference type="Proteomes" id="UP001629059"/>
    </source>
</evidence>
<organism evidence="1 2">
    <name type="scientific">Flavobacterium rhizophilum</name>
    <dbReference type="NCBI Taxonomy" id="3163296"/>
    <lineage>
        <taxon>Bacteria</taxon>
        <taxon>Pseudomonadati</taxon>
        <taxon>Bacteroidota</taxon>
        <taxon>Flavobacteriia</taxon>
        <taxon>Flavobacteriales</taxon>
        <taxon>Flavobacteriaceae</taxon>
        <taxon>Flavobacterium</taxon>
    </lineage>
</organism>
<dbReference type="RefSeq" id="WP_408074122.1">
    <property type="nucleotide sequence ID" value="NZ_JBELQB010000004.1"/>
</dbReference>
<evidence type="ECO:0008006" key="3">
    <source>
        <dbReference type="Google" id="ProtNLM"/>
    </source>
</evidence>
<proteinExistence type="predicted"/>
<reference evidence="1 2" key="1">
    <citation type="submission" date="2024-06" db="EMBL/GenBank/DDBJ databases">
        <authorList>
            <person name="Kaempfer P."/>
            <person name="Viver T."/>
        </authorList>
    </citation>
    <scope>NUCLEOTIDE SEQUENCE [LARGE SCALE GENOMIC DNA]</scope>
    <source>
        <strain evidence="1 2">ST-75</strain>
    </source>
</reference>
<gene>
    <name evidence="1" type="ORF">ABS768_06305</name>
</gene>
<dbReference type="Proteomes" id="UP001629059">
    <property type="component" value="Unassembled WGS sequence"/>
</dbReference>